<dbReference type="Gene3D" id="3.30.70.60">
    <property type="match status" value="1"/>
</dbReference>
<proteinExistence type="predicted"/>
<dbReference type="AlphaFoldDB" id="A0A381U6T1"/>
<dbReference type="InterPro" id="IPR014717">
    <property type="entry name" value="Transl_elong_EF1B/ribsomal_bS6"/>
</dbReference>
<organism evidence="1">
    <name type="scientific">marine metagenome</name>
    <dbReference type="NCBI Taxonomy" id="408172"/>
    <lineage>
        <taxon>unclassified sequences</taxon>
        <taxon>metagenomes</taxon>
        <taxon>ecological metagenomes</taxon>
    </lineage>
</organism>
<protein>
    <recommendedName>
        <fullName evidence="2">Pilus assembly protein PilO</fullName>
    </recommendedName>
</protein>
<feature type="non-terminal residue" evidence="1">
    <location>
        <position position="1"/>
    </location>
</feature>
<evidence type="ECO:0008006" key="2">
    <source>
        <dbReference type="Google" id="ProtNLM"/>
    </source>
</evidence>
<name>A0A381U6T1_9ZZZZ</name>
<evidence type="ECO:0000313" key="1">
    <source>
        <dbReference type="EMBL" id="SVA23451.1"/>
    </source>
</evidence>
<accession>A0A381U6T1</accession>
<reference evidence="1" key="1">
    <citation type="submission" date="2018-05" db="EMBL/GenBank/DDBJ databases">
        <authorList>
            <person name="Lanie J.A."/>
            <person name="Ng W.-L."/>
            <person name="Kazmierczak K.M."/>
            <person name="Andrzejewski T.M."/>
            <person name="Davidsen T.M."/>
            <person name="Wayne K.J."/>
            <person name="Tettelin H."/>
            <person name="Glass J.I."/>
            <person name="Rusch D."/>
            <person name="Podicherti R."/>
            <person name="Tsui H.-C.T."/>
            <person name="Winkler M.E."/>
        </authorList>
    </citation>
    <scope>NUCLEOTIDE SEQUENCE</scope>
</reference>
<gene>
    <name evidence="1" type="ORF">METZ01_LOCUS76305</name>
</gene>
<dbReference type="EMBL" id="UINC01005772">
    <property type="protein sequence ID" value="SVA23451.1"/>
    <property type="molecule type" value="Genomic_DNA"/>
</dbReference>
<sequence length="173" mass="19736">VVISIFVAAFLYFNISNIAESRQLNSEIRTMEVEKGKAMSNLGDIKAVVNDYKKKIAEISILAKQYDSEIDYINSLQILNDLAREKNLRVDDIKPILENTMTKLQAELNDTKHNVERYPLDVKVYGRFLDMGHFFDDLQGAGFAIRSLDINSKPNDAKVSVLIGLYSYRLIKK</sequence>